<dbReference type="SMART" id="SM00448">
    <property type="entry name" value="REC"/>
    <property type="match status" value="1"/>
</dbReference>
<dbReference type="InterPro" id="IPR020449">
    <property type="entry name" value="Tscrpt_reg_AraC-type_HTH"/>
</dbReference>
<evidence type="ECO:0000256" key="5">
    <source>
        <dbReference type="ARBA" id="ARBA00023015"/>
    </source>
</evidence>
<keyword evidence="7" id="KW-0804">Transcription</keyword>
<evidence type="ECO:0000256" key="4">
    <source>
        <dbReference type="ARBA" id="ARBA00023012"/>
    </source>
</evidence>
<dbReference type="Pfam" id="PF12833">
    <property type="entry name" value="HTH_18"/>
    <property type="match status" value="1"/>
</dbReference>
<evidence type="ECO:0000256" key="1">
    <source>
        <dbReference type="ARBA" id="ARBA00004496"/>
    </source>
</evidence>
<dbReference type="InterPro" id="IPR011006">
    <property type="entry name" value="CheY-like_superfamily"/>
</dbReference>
<keyword evidence="3 8" id="KW-0597">Phosphoprotein</keyword>
<accession>A0A4R4EDL5</accession>
<dbReference type="SMART" id="SM00342">
    <property type="entry name" value="HTH_ARAC"/>
    <property type="match status" value="1"/>
</dbReference>
<keyword evidence="2" id="KW-0963">Cytoplasm</keyword>
<dbReference type="InterPro" id="IPR018060">
    <property type="entry name" value="HTH_AraC"/>
</dbReference>
<feature type="modified residue" description="4-aspartylphosphate" evidence="8">
    <location>
        <position position="54"/>
    </location>
</feature>
<evidence type="ECO:0000256" key="2">
    <source>
        <dbReference type="ARBA" id="ARBA00022490"/>
    </source>
</evidence>
<feature type="domain" description="Response regulatory" evidence="10">
    <location>
        <begin position="2"/>
        <end position="119"/>
    </location>
</feature>
<keyword evidence="5" id="KW-0805">Transcription regulation</keyword>
<dbReference type="GO" id="GO:0000160">
    <property type="term" value="P:phosphorelay signal transduction system"/>
    <property type="evidence" value="ECO:0007669"/>
    <property type="project" value="UniProtKB-KW"/>
</dbReference>
<evidence type="ECO:0000256" key="7">
    <source>
        <dbReference type="ARBA" id="ARBA00023163"/>
    </source>
</evidence>
<dbReference type="Gene3D" id="3.40.50.2300">
    <property type="match status" value="1"/>
</dbReference>
<proteinExistence type="predicted"/>
<dbReference type="OrthoDB" id="342399at2"/>
<evidence type="ECO:0000259" key="9">
    <source>
        <dbReference type="PROSITE" id="PS01124"/>
    </source>
</evidence>
<feature type="domain" description="HTH araC/xylS-type" evidence="9">
    <location>
        <begin position="416"/>
        <end position="514"/>
    </location>
</feature>
<dbReference type="GO" id="GO:0043565">
    <property type="term" value="F:sequence-specific DNA binding"/>
    <property type="evidence" value="ECO:0007669"/>
    <property type="project" value="InterPro"/>
</dbReference>
<reference evidence="11 12" key="1">
    <citation type="submission" date="2019-03" db="EMBL/GenBank/DDBJ databases">
        <authorList>
            <person name="Kim M.K.M."/>
        </authorList>
    </citation>
    <scope>NUCLEOTIDE SEQUENCE [LARGE SCALE GENOMIC DNA]</scope>
    <source>
        <strain evidence="11 12">18JY21-1</strain>
    </source>
</reference>
<dbReference type="RefSeq" id="WP_132418220.1">
    <property type="nucleotide sequence ID" value="NZ_SKFG01000010.1"/>
</dbReference>
<dbReference type="AlphaFoldDB" id="A0A4R4EDL5"/>
<evidence type="ECO:0000256" key="6">
    <source>
        <dbReference type="ARBA" id="ARBA00023125"/>
    </source>
</evidence>
<sequence>MRIMIVDDEVIIRTGLCTVIDWKELGLDLLPAAASAEEVLERIPSEKPHIVLTDIRMPGMDGIALAQEIKKLLPDTEIVILTGYDDFAYAQQALRGGVTDYLLKTSGPEEIIKAAMKAKHNIMSKWEMMKRETEQSAALRSRLLEQLLTGQLDQKTSIDPLLDWLAKRNVFHYETSKIQNMQSVLLSATGWGSGSPATLLLGATENMLIELLPCVTLMKKDRIMLVTRVPDSLYTFDELLCAVRRVEDTLKCHIFATRGCIVQLCDELARSYQEAEEVFAYRGLLGGVGVHEYSMIKNRSGGRTVCSEKEENELAAILMGNNATRLRLWVNGLVNDMLLDQNVTLTTLQAFMQSLVIAGHRWLERAKGGHSMEITLAPTYVYDANDQLEEEVFKLLASIMSAFHESIADHRYSYIHLATAYIRNNLDQNVTLQQVARHVHINPNHLSEVFKKETGQSYIEFVTQERMKLAAEILRTSQVKISEVAGKVGYEDIKYFGQQFKKYMGQTPSEFRQSGST</sequence>
<evidence type="ECO:0000259" key="10">
    <source>
        <dbReference type="PROSITE" id="PS50110"/>
    </source>
</evidence>
<dbReference type="EMBL" id="SKFG01000010">
    <property type="protein sequence ID" value="TCZ77120.1"/>
    <property type="molecule type" value="Genomic_DNA"/>
</dbReference>
<dbReference type="Pfam" id="PF00072">
    <property type="entry name" value="Response_reg"/>
    <property type="match status" value="1"/>
</dbReference>
<name>A0A4R4EDL5_9BACL</name>
<gene>
    <name evidence="11" type="ORF">E0485_11695</name>
</gene>
<protein>
    <submittedName>
        <fullName evidence="11">Response regulator</fullName>
    </submittedName>
</protein>
<dbReference type="CDD" id="cd17536">
    <property type="entry name" value="REC_YesN-like"/>
    <property type="match status" value="1"/>
</dbReference>
<dbReference type="GO" id="GO:0003700">
    <property type="term" value="F:DNA-binding transcription factor activity"/>
    <property type="evidence" value="ECO:0007669"/>
    <property type="project" value="InterPro"/>
</dbReference>
<evidence type="ECO:0000256" key="3">
    <source>
        <dbReference type="ARBA" id="ARBA00022553"/>
    </source>
</evidence>
<dbReference type="PANTHER" id="PTHR42713">
    <property type="entry name" value="HISTIDINE KINASE-RELATED"/>
    <property type="match status" value="1"/>
</dbReference>
<dbReference type="SUPFAM" id="SSF52172">
    <property type="entry name" value="CheY-like"/>
    <property type="match status" value="1"/>
</dbReference>
<dbReference type="PRINTS" id="PR00032">
    <property type="entry name" value="HTHARAC"/>
</dbReference>
<keyword evidence="12" id="KW-1185">Reference proteome</keyword>
<dbReference type="Gene3D" id="1.10.10.60">
    <property type="entry name" value="Homeodomain-like"/>
    <property type="match status" value="2"/>
</dbReference>
<dbReference type="PROSITE" id="PS01124">
    <property type="entry name" value="HTH_ARAC_FAMILY_2"/>
    <property type="match status" value="1"/>
</dbReference>
<dbReference type="PROSITE" id="PS50110">
    <property type="entry name" value="RESPONSE_REGULATORY"/>
    <property type="match status" value="1"/>
</dbReference>
<dbReference type="Proteomes" id="UP000295418">
    <property type="component" value="Unassembled WGS sequence"/>
</dbReference>
<evidence type="ECO:0000256" key="8">
    <source>
        <dbReference type="PROSITE-ProRule" id="PRU00169"/>
    </source>
</evidence>
<organism evidence="11 12">
    <name type="scientific">Paenibacillus albiflavus</name>
    <dbReference type="NCBI Taxonomy" id="2545760"/>
    <lineage>
        <taxon>Bacteria</taxon>
        <taxon>Bacillati</taxon>
        <taxon>Bacillota</taxon>
        <taxon>Bacilli</taxon>
        <taxon>Bacillales</taxon>
        <taxon>Paenibacillaceae</taxon>
        <taxon>Paenibacillus</taxon>
    </lineage>
</organism>
<comment type="subcellular location">
    <subcellularLocation>
        <location evidence="1">Cytoplasm</location>
    </subcellularLocation>
</comment>
<evidence type="ECO:0000313" key="11">
    <source>
        <dbReference type="EMBL" id="TCZ77120.1"/>
    </source>
</evidence>
<dbReference type="InterPro" id="IPR001789">
    <property type="entry name" value="Sig_transdc_resp-reg_receiver"/>
</dbReference>
<dbReference type="PANTHER" id="PTHR42713:SF3">
    <property type="entry name" value="TRANSCRIPTIONAL REGULATORY PROTEIN HPTR"/>
    <property type="match status" value="1"/>
</dbReference>
<dbReference type="InterPro" id="IPR009057">
    <property type="entry name" value="Homeodomain-like_sf"/>
</dbReference>
<comment type="caution">
    <text evidence="11">The sequence shown here is derived from an EMBL/GenBank/DDBJ whole genome shotgun (WGS) entry which is preliminary data.</text>
</comment>
<keyword evidence="6" id="KW-0238">DNA-binding</keyword>
<evidence type="ECO:0000313" key="12">
    <source>
        <dbReference type="Proteomes" id="UP000295418"/>
    </source>
</evidence>
<dbReference type="GO" id="GO:0005737">
    <property type="term" value="C:cytoplasm"/>
    <property type="evidence" value="ECO:0007669"/>
    <property type="project" value="UniProtKB-SubCell"/>
</dbReference>
<dbReference type="InterPro" id="IPR051552">
    <property type="entry name" value="HptR"/>
</dbReference>
<dbReference type="SUPFAM" id="SSF46689">
    <property type="entry name" value="Homeodomain-like"/>
    <property type="match status" value="2"/>
</dbReference>
<keyword evidence="4" id="KW-0902">Two-component regulatory system</keyword>